<dbReference type="InterPro" id="IPR049916">
    <property type="entry name" value="WDR72-like"/>
</dbReference>
<dbReference type="Gene3D" id="2.130.10.10">
    <property type="entry name" value="YVTN repeat-like/Quinoprotein amine dehydrogenase"/>
    <property type="match status" value="2"/>
</dbReference>
<proteinExistence type="predicted"/>
<feature type="compositionally biased region" description="Low complexity" evidence="2">
    <location>
        <begin position="397"/>
        <end position="411"/>
    </location>
</feature>
<reference evidence="3" key="1">
    <citation type="journal article" date="2022" name="bioRxiv">
        <title>Genomics of Preaxostyla Flagellates Illuminates Evolutionary Transitions and the Path Towards Mitochondrial Loss.</title>
        <authorList>
            <person name="Novak L.V.F."/>
            <person name="Treitli S.C."/>
            <person name="Pyrih J."/>
            <person name="Halakuc P."/>
            <person name="Pipaliya S.V."/>
            <person name="Vacek V."/>
            <person name="Brzon O."/>
            <person name="Soukal P."/>
            <person name="Eme L."/>
            <person name="Dacks J.B."/>
            <person name="Karnkowska A."/>
            <person name="Elias M."/>
            <person name="Hampl V."/>
        </authorList>
    </citation>
    <scope>NUCLEOTIDE SEQUENCE</scope>
    <source>
        <strain evidence="3">RCP-MX</strain>
    </source>
</reference>
<feature type="compositionally biased region" description="Pro residues" evidence="2">
    <location>
        <begin position="1255"/>
        <end position="1266"/>
    </location>
</feature>
<dbReference type="InterPro" id="IPR015943">
    <property type="entry name" value="WD40/YVTN_repeat-like_dom_sf"/>
</dbReference>
<keyword evidence="1" id="KW-0853">WD repeat</keyword>
<evidence type="ECO:0000256" key="2">
    <source>
        <dbReference type="SAM" id="MobiDB-lite"/>
    </source>
</evidence>
<feature type="compositionally biased region" description="Pro residues" evidence="2">
    <location>
        <begin position="293"/>
        <end position="313"/>
    </location>
</feature>
<evidence type="ECO:0000256" key="1">
    <source>
        <dbReference type="PROSITE-ProRule" id="PRU00221"/>
    </source>
</evidence>
<gene>
    <name evidence="3" type="ORF">PAPYR_357</name>
</gene>
<feature type="compositionally biased region" description="Pro residues" evidence="2">
    <location>
        <begin position="1353"/>
        <end position="1379"/>
    </location>
</feature>
<feature type="region of interest" description="Disordered" evidence="2">
    <location>
        <begin position="293"/>
        <end position="320"/>
    </location>
</feature>
<dbReference type="Pfam" id="PF00400">
    <property type="entry name" value="WD40"/>
    <property type="match status" value="2"/>
</dbReference>
<dbReference type="Proteomes" id="UP001141327">
    <property type="component" value="Unassembled WGS sequence"/>
</dbReference>
<keyword evidence="4" id="KW-1185">Reference proteome</keyword>
<evidence type="ECO:0000313" key="3">
    <source>
        <dbReference type="EMBL" id="KAJ4463094.1"/>
    </source>
</evidence>
<feature type="region of interest" description="Disordered" evidence="2">
    <location>
        <begin position="368"/>
        <end position="431"/>
    </location>
</feature>
<sequence>MFEWNDPKLESLLCPVFSSSPLHSVDVIKFAKGGRILVTLSITTGQLCYWALSLHRKELIPTSLSILLNSSENPLFFASFDVVSGSLGEEWVVSVTPSGLAGIWSMVDGTLISTLSLNAVVTSTHEATTPTRCHVVNLGDGLCAIYGPFSVDLLIIDAPRATVVNRLRTHLEEGILALCAGPCAGVHGLYALVGNGHFLHWTRESVCKAAVLANFLSQVDLFGRGAWSSSTTMICSEDTRWLALVTPRSAQVFGIGATLVPAASLSSPKEDDGGWRGAAFLCTSSTLLLWTPGLPPAHQPPLPTHPTPPPPPSGTFYRHDLQAPLPGVVLPVRMGAAGPGPLGASEAPGVNRPPGLLASLHEALATALPPPASPPLAKRALSMGGALPGTPTTPRTSAAAHPAEARPSASPQQPQAAGRPRMTPPPPRVEPVEVPLAGCPAAPALARCAAHLRGLTHREGEVLVLAAETGHLSVFASDPHLSPAASSGPTREPWSLRFVFGISLRECFFPASAGGPSGGTAPQADLGQPLTVAVMAPQGAGGSLTLVHGYAGGHLRFLMLPAPAPPGLTASPLAPAGTPPIRQALAETRRGSPPVYTFLRAHGGPVRCLLQPAAWPHLLLSGGDDGCVRVWRLGSPGQGPQCVRVLAVHCSPVRCLLDPAGLLVPGCGASEYGHPEADWVLSVGDRDGTLCVLDMATLRCRHVWAGHPPGLGYQIRWSVPFQVALVSWGGAAPGNDGKDGKATSELAGIALTVCAWRVLLAGQVGSGAMDRFVCGEALLDLVGQLTSRRPRVGAPWSYPPPPLAPPRPRPTTLATPLRGTIWHMDAAPDRALPPAARVLGAATPPGRPGDGGAALGMAGVGVLAVDEMCRLLETAQYARSAPVRVAALETWGIDEALDSHMAGQWGIGRPAPGFCFALERLTTSPGPPHLPPCIGVWPRRTEAQHDGTPAPSPDMSDSAQLVTPWDAAGAEGQVIGRTVYTPAACHGAHRALLGALPVLLAMAMGGILMGLHRLQDGPLCDLVRRMTGGLLPADPLNMAGMPPPGALIALTPTPLEPALLASHLRSPVESIRQAVFVLFDVACVRLSPPDRNALAQQWVAAAGGFERGPLTGEQATALQVLTILGMRDSFCVPLSAITRMAHGLLALAQRHTDEDAMLALHLLDVALLLWRPSRPRSWGSFARQPTHPPLVGWRVGGWWAVGGRLVGWRVGGWWAVGMPADLPETAALAQSLVTLAAQQSLMPPATSYSALSLLPQPPPAPGPPEGLPLAAPRPCSPATATPPAPSRVSSDEDWSRLDFDGAVLEAGASPCLAGPPPLAGFPDQAQPPSGSPPLLGARWRPPTDGSATSTPPRRVPPPTPPPSRIPEGGPLPIPQPQPQPLSGSLAESLGPLVSPLASSTSSPPAAFVAPHSPPRSESPQAPFHRQASTPSLEAPQAPRLHRQMSSPATQPLAPDPEGAATPEGSPPPPSLISLVDSPLSGPAAPPSAPLPTQEALPPAAGLTRQGGRRARLVRMTNRGAARVVHGALRLLVHLALLEPQNVFGWMTERLSRQLLPTDLLSAALAVRAVTKWLRKARPAPFASPTMQHLPCLLRLLLRCKSPAVASSIRMGLAPYVRDATEALGASVVPARQFVLLGWRVLGRCYSCRKNITGPIDQTFFPLDSSRPAKRRFPLVSIGMTMAAVGTFESHVEVYQTASPAHRRVLEGHGGPIVAVQLSPSEDLLATYSEDATFRLWRPGAAVVPAKDKKGSFFGTEGLCQQVLPVSPWRDGMLNFERYRAVRIVWDGDASVTLHRPGESPVTLRVAT</sequence>
<name>A0ABQ8UVG8_9EUKA</name>
<dbReference type="EMBL" id="JAPMOS010000001">
    <property type="protein sequence ID" value="KAJ4463094.1"/>
    <property type="molecule type" value="Genomic_DNA"/>
</dbReference>
<protein>
    <submittedName>
        <fullName evidence="3">Uncharacterized protein</fullName>
    </submittedName>
</protein>
<accession>A0ABQ8UVG8</accession>
<feature type="region of interest" description="Disordered" evidence="2">
    <location>
        <begin position="1308"/>
        <end position="1508"/>
    </location>
</feature>
<dbReference type="PROSITE" id="PS50294">
    <property type="entry name" value="WD_REPEATS_REGION"/>
    <property type="match status" value="1"/>
</dbReference>
<feature type="repeat" description="WD" evidence="1">
    <location>
        <begin position="599"/>
        <end position="633"/>
    </location>
</feature>
<dbReference type="PANTHER" id="PTHR44099">
    <property type="entry name" value="RABCONNECTIN-3B, ISOFORM A"/>
    <property type="match status" value="1"/>
</dbReference>
<comment type="caution">
    <text evidence="3">The sequence shown here is derived from an EMBL/GenBank/DDBJ whole genome shotgun (WGS) entry which is preliminary data.</text>
</comment>
<evidence type="ECO:0000313" key="4">
    <source>
        <dbReference type="Proteomes" id="UP001141327"/>
    </source>
</evidence>
<dbReference type="SMART" id="SM00320">
    <property type="entry name" value="WD40"/>
    <property type="match status" value="3"/>
</dbReference>
<feature type="region of interest" description="Disordered" evidence="2">
    <location>
        <begin position="1252"/>
        <end position="1294"/>
    </location>
</feature>
<feature type="compositionally biased region" description="Low complexity" evidence="2">
    <location>
        <begin position="1380"/>
        <end position="1410"/>
    </location>
</feature>
<dbReference type="InterPro" id="IPR001680">
    <property type="entry name" value="WD40_rpt"/>
</dbReference>
<dbReference type="SUPFAM" id="SSF50978">
    <property type="entry name" value="WD40 repeat-like"/>
    <property type="match status" value="2"/>
</dbReference>
<feature type="compositionally biased region" description="Low complexity" evidence="2">
    <location>
        <begin position="1267"/>
        <end position="1279"/>
    </location>
</feature>
<dbReference type="PROSITE" id="PS50082">
    <property type="entry name" value="WD_REPEATS_2"/>
    <property type="match status" value="2"/>
</dbReference>
<organism evidence="3 4">
    <name type="scientific">Paratrimastix pyriformis</name>
    <dbReference type="NCBI Taxonomy" id="342808"/>
    <lineage>
        <taxon>Eukaryota</taxon>
        <taxon>Metamonada</taxon>
        <taxon>Preaxostyla</taxon>
        <taxon>Paratrimastigidae</taxon>
        <taxon>Paratrimastix</taxon>
    </lineage>
</organism>
<dbReference type="InterPro" id="IPR036322">
    <property type="entry name" value="WD40_repeat_dom_sf"/>
</dbReference>
<dbReference type="PANTHER" id="PTHR44099:SF4">
    <property type="entry name" value="RABCONNECTIN-3B, ISOFORM A"/>
    <property type="match status" value="1"/>
</dbReference>
<feature type="repeat" description="WD" evidence="1">
    <location>
        <begin position="1705"/>
        <end position="1736"/>
    </location>
</feature>